<dbReference type="Proteomes" id="UP000596661">
    <property type="component" value="Chromosome 5"/>
</dbReference>
<dbReference type="EMBL" id="UZAU01000435">
    <property type="status" value="NOT_ANNOTATED_CDS"/>
    <property type="molecule type" value="Genomic_DNA"/>
</dbReference>
<reference evidence="1" key="1">
    <citation type="submission" date="2018-11" db="EMBL/GenBank/DDBJ databases">
        <authorList>
            <person name="Grassa J C."/>
        </authorList>
    </citation>
    <scope>NUCLEOTIDE SEQUENCE [LARGE SCALE GENOMIC DNA]</scope>
</reference>
<accession>A0A803PR62</accession>
<organism evidence="1 2">
    <name type="scientific">Cannabis sativa</name>
    <name type="common">Hemp</name>
    <name type="synonym">Marijuana</name>
    <dbReference type="NCBI Taxonomy" id="3483"/>
    <lineage>
        <taxon>Eukaryota</taxon>
        <taxon>Viridiplantae</taxon>
        <taxon>Streptophyta</taxon>
        <taxon>Embryophyta</taxon>
        <taxon>Tracheophyta</taxon>
        <taxon>Spermatophyta</taxon>
        <taxon>Magnoliopsida</taxon>
        <taxon>eudicotyledons</taxon>
        <taxon>Gunneridae</taxon>
        <taxon>Pentapetalae</taxon>
        <taxon>rosids</taxon>
        <taxon>fabids</taxon>
        <taxon>Rosales</taxon>
        <taxon>Cannabaceae</taxon>
        <taxon>Cannabis</taxon>
    </lineage>
</organism>
<reference evidence="1" key="2">
    <citation type="submission" date="2021-03" db="UniProtKB">
        <authorList>
            <consortium name="EnsemblPlants"/>
        </authorList>
    </citation>
    <scope>IDENTIFICATION</scope>
</reference>
<dbReference type="EnsemblPlants" id="evm.model.05.622">
    <property type="protein sequence ID" value="cds.evm.model.05.622"/>
    <property type="gene ID" value="evm.TU.05.622"/>
</dbReference>
<name>A0A803PR62_CANSA</name>
<dbReference type="AlphaFoldDB" id="A0A803PR62"/>
<proteinExistence type="predicted"/>
<dbReference type="Gramene" id="evm.model.05.622">
    <property type="protein sequence ID" value="cds.evm.model.05.622"/>
    <property type="gene ID" value="evm.TU.05.622"/>
</dbReference>
<evidence type="ECO:0000313" key="2">
    <source>
        <dbReference type="Proteomes" id="UP000596661"/>
    </source>
</evidence>
<sequence length="75" mass="8326">VVVCSEPRNRQPRVRVVHGKGSFYPRLYFSCGFGVHDIDNASSTEVFVEKWHADFPVAEMAEVVMIVLGIGFLGA</sequence>
<evidence type="ECO:0000313" key="1">
    <source>
        <dbReference type="EnsemblPlants" id="cds.evm.model.05.622"/>
    </source>
</evidence>
<keyword evidence="2" id="KW-1185">Reference proteome</keyword>
<protein>
    <submittedName>
        <fullName evidence="1">Uncharacterized protein</fullName>
    </submittedName>
</protein>